<dbReference type="EMBL" id="BGZK01000955">
    <property type="protein sequence ID" value="GBP66374.1"/>
    <property type="molecule type" value="Genomic_DNA"/>
</dbReference>
<protein>
    <submittedName>
        <fullName evidence="1">Uncharacterized protein</fullName>
    </submittedName>
</protein>
<evidence type="ECO:0000313" key="2">
    <source>
        <dbReference type="Proteomes" id="UP000299102"/>
    </source>
</evidence>
<keyword evidence="2" id="KW-1185">Reference proteome</keyword>
<accession>A0A4C1XUX1</accession>
<comment type="caution">
    <text evidence="1">The sequence shown here is derived from an EMBL/GenBank/DDBJ whole genome shotgun (WGS) entry which is preliminary data.</text>
</comment>
<reference evidence="1 2" key="1">
    <citation type="journal article" date="2019" name="Commun. Biol.">
        <title>The bagworm genome reveals a unique fibroin gene that provides high tensile strength.</title>
        <authorList>
            <person name="Kono N."/>
            <person name="Nakamura H."/>
            <person name="Ohtoshi R."/>
            <person name="Tomita M."/>
            <person name="Numata K."/>
            <person name="Arakawa K."/>
        </authorList>
    </citation>
    <scope>NUCLEOTIDE SEQUENCE [LARGE SCALE GENOMIC DNA]</scope>
</reference>
<dbReference type="Proteomes" id="UP000299102">
    <property type="component" value="Unassembled WGS sequence"/>
</dbReference>
<sequence>MCSIRPECSVRSTWYGSNVRIIAHVLRDCEPRFLVIEFDVKRNIRKICCIFFHTEKRVIMGVLVGMMAGTSCVKLRQKLKRNEAIIVGASASHHLCRRTRPLSRRFIV</sequence>
<evidence type="ECO:0000313" key="1">
    <source>
        <dbReference type="EMBL" id="GBP66374.1"/>
    </source>
</evidence>
<name>A0A4C1XUX1_EUMVA</name>
<organism evidence="1 2">
    <name type="scientific">Eumeta variegata</name>
    <name type="common">Bagworm moth</name>
    <name type="synonym">Eumeta japonica</name>
    <dbReference type="NCBI Taxonomy" id="151549"/>
    <lineage>
        <taxon>Eukaryota</taxon>
        <taxon>Metazoa</taxon>
        <taxon>Ecdysozoa</taxon>
        <taxon>Arthropoda</taxon>
        <taxon>Hexapoda</taxon>
        <taxon>Insecta</taxon>
        <taxon>Pterygota</taxon>
        <taxon>Neoptera</taxon>
        <taxon>Endopterygota</taxon>
        <taxon>Lepidoptera</taxon>
        <taxon>Glossata</taxon>
        <taxon>Ditrysia</taxon>
        <taxon>Tineoidea</taxon>
        <taxon>Psychidae</taxon>
        <taxon>Oiketicinae</taxon>
        <taxon>Eumeta</taxon>
    </lineage>
</organism>
<gene>
    <name evidence="1" type="ORF">EVAR_88484_1</name>
</gene>
<proteinExistence type="predicted"/>
<dbReference type="AlphaFoldDB" id="A0A4C1XUX1"/>